<feature type="domain" description="Ribosome maturation factor RimP N-terminal" evidence="4">
    <location>
        <begin position="12"/>
        <end position="86"/>
    </location>
</feature>
<dbReference type="NCBIfam" id="NF000932">
    <property type="entry name" value="PRK00092.2-5"/>
    <property type="match status" value="1"/>
</dbReference>
<dbReference type="FunFam" id="3.30.300.70:FF:000001">
    <property type="entry name" value="Ribosome maturation factor RimP"/>
    <property type="match status" value="1"/>
</dbReference>
<dbReference type="HAMAP" id="MF_01077">
    <property type="entry name" value="RimP"/>
    <property type="match status" value="1"/>
</dbReference>
<evidence type="ECO:0000313" key="7">
    <source>
        <dbReference type="Proteomes" id="UP000319148"/>
    </source>
</evidence>
<keyword evidence="2 3" id="KW-0690">Ribosome biogenesis</keyword>
<dbReference type="RefSeq" id="WP_139938856.1">
    <property type="nucleotide sequence ID" value="NZ_JBHSYP010000003.1"/>
</dbReference>
<dbReference type="SUPFAM" id="SSF74942">
    <property type="entry name" value="YhbC-like, C-terminal domain"/>
    <property type="match status" value="1"/>
</dbReference>
<sequence>MATALTDRITKLVEPVASALGYELVRVAMMGGPYGGTVLQIMAERPDGTMLVEDCEKLSRELSVILDVEDPISGEYTLEVSSPGVDRPLTRKKDFATWAGHVAKFELSEAVDGRRRFKGMLLGIEDDVIRVDVEGETLEFDFGNVHKAKLVLTDELLKKAGSGTNG</sequence>
<dbReference type="InterPro" id="IPR036847">
    <property type="entry name" value="RimP_C_sf"/>
</dbReference>
<dbReference type="PANTHER" id="PTHR33867:SF1">
    <property type="entry name" value="RIBOSOME MATURATION FACTOR RIMP"/>
    <property type="match status" value="1"/>
</dbReference>
<dbReference type="CDD" id="cd01734">
    <property type="entry name" value="YlxS_C"/>
    <property type="match status" value="1"/>
</dbReference>
<evidence type="ECO:0000256" key="3">
    <source>
        <dbReference type="HAMAP-Rule" id="MF_01077"/>
    </source>
</evidence>
<gene>
    <name evidence="3 6" type="primary">rimP</name>
    <name evidence="6" type="ORF">FIV46_04515</name>
</gene>
<protein>
    <recommendedName>
        <fullName evidence="3">Ribosome maturation factor RimP</fullName>
    </recommendedName>
</protein>
<dbReference type="InterPro" id="IPR003728">
    <property type="entry name" value="Ribosome_maturation_RimP"/>
</dbReference>
<dbReference type="GO" id="GO:0000028">
    <property type="term" value="P:ribosomal small subunit assembly"/>
    <property type="evidence" value="ECO:0007669"/>
    <property type="project" value="TreeGrafter"/>
</dbReference>
<feature type="domain" description="Ribosome maturation factor RimP C-terminal" evidence="5">
    <location>
        <begin position="89"/>
        <end position="153"/>
    </location>
</feature>
<comment type="similarity">
    <text evidence="3">Belongs to the RimP family.</text>
</comment>
<reference evidence="7" key="1">
    <citation type="submission" date="2019-06" db="EMBL/GenBank/DDBJ databases">
        <title>The complete genome of Emcibacter congregatus ZYLT.</title>
        <authorList>
            <person name="Zhao Z."/>
        </authorList>
    </citation>
    <scope>NUCLEOTIDE SEQUENCE [LARGE SCALE GENOMIC DNA]</scope>
    <source>
        <strain evidence="7">MCCC 1A06723</strain>
    </source>
</reference>
<dbReference type="Gene3D" id="3.30.300.70">
    <property type="entry name" value="RimP-like superfamily, N-terminal"/>
    <property type="match status" value="1"/>
</dbReference>
<keyword evidence="1 3" id="KW-0963">Cytoplasm</keyword>
<dbReference type="Gene3D" id="2.30.30.180">
    <property type="entry name" value="Ribosome maturation factor RimP, C-terminal domain"/>
    <property type="match status" value="1"/>
</dbReference>
<keyword evidence="7" id="KW-1185">Reference proteome</keyword>
<evidence type="ECO:0000259" key="4">
    <source>
        <dbReference type="Pfam" id="PF02576"/>
    </source>
</evidence>
<dbReference type="GO" id="GO:0005829">
    <property type="term" value="C:cytosol"/>
    <property type="evidence" value="ECO:0007669"/>
    <property type="project" value="TreeGrafter"/>
</dbReference>
<dbReference type="Pfam" id="PF02576">
    <property type="entry name" value="RimP_N"/>
    <property type="match status" value="1"/>
</dbReference>
<dbReference type="InterPro" id="IPR028989">
    <property type="entry name" value="RimP_N"/>
</dbReference>
<dbReference type="GO" id="GO:0006412">
    <property type="term" value="P:translation"/>
    <property type="evidence" value="ECO:0007669"/>
    <property type="project" value="TreeGrafter"/>
</dbReference>
<evidence type="ECO:0000313" key="6">
    <source>
        <dbReference type="EMBL" id="TPD61476.1"/>
    </source>
</evidence>
<comment type="subcellular location">
    <subcellularLocation>
        <location evidence="3">Cytoplasm</location>
    </subcellularLocation>
</comment>
<evidence type="ECO:0000256" key="1">
    <source>
        <dbReference type="ARBA" id="ARBA00022490"/>
    </source>
</evidence>
<dbReference type="InterPro" id="IPR028998">
    <property type="entry name" value="RimP_C"/>
</dbReference>
<comment type="caution">
    <text evidence="6">The sequence shown here is derived from an EMBL/GenBank/DDBJ whole genome shotgun (WGS) entry which is preliminary data.</text>
</comment>
<dbReference type="InterPro" id="IPR035956">
    <property type="entry name" value="RimP_N_sf"/>
</dbReference>
<dbReference type="PANTHER" id="PTHR33867">
    <property type="entry name" value="RIBOSOME MATURATION FACTOR RIMP"/>
    <property type="match status" value="1"/>
</dbReference>
<name>A0A501PNW0_9PROT</name>
<organism evidence="6 7">
    <name type="scientific">Emcibacter nanhaiensis</name>
    <dbReference type="NCBI Taxonomy" id="1505037"/>
    <lineage>
        <taxon>Bacteria</taxon>
        <taxon>Pseudomonadati</taxon>
        <taxon>Pseudomonadota</taxon>
        <taxon>Alphaproteobacteria</taxon>
        <taxon>Emcibacterales</taxon>
        <taxon>Emcibacteraceae</taxon>
        <taxon>Emcibacter</taxon>
    </lineage>
</organism>
<dbReference type="OrthoDB" id="9805006at2"/>
<dbReference type="EMBL" id="VFIY01000005">
    <property type="protein sequence ID" value="TPD61476.1"/>
    <property type="molecule type" value="Genomic_DNA"/>
</dbReference>
<proteinExistence type="inferred from homology"/>
<dbReference type="SUPFAM" id="SSF75420">
    <property type="entry name" value="YhbC-like, N-terminal domain"/>
    <property type="match status" value="1"/>
</dbReference>
<evidence type="ECO:0000259" key="5">
    <source>
        <dbReference type="Pfam" id="PF17384"/>
    </source>
</evidence>
<evidence type="ECO:0000256" key="2">
    <source>
        <dbReference type="ARBA" id="ARBA00022517"/>
    </source>
</evidence>
<accession>A0A501PNW0</accession>
<dbReference type="Pfam" id="PF17384">
    <property type="entry name" value="DUF150_C"/>
    <property type="match status" value="1"/>
</dbReference>
<dbReference type="AlphaFoldDB" id="A0A501PNW0"/>
<dbReference type="Proteomes" id="UP000319148">
    <property type="component" value="Unassembled WGS sequence"/>
</dbReference>
<comment type="function">
    <text evidence="3">Required for maturation of 30S ribosomal subunits.</text>
</comment>